<dbReference type="EMBL" id="GBRH01201680">
    <property type="protein sequence ID" value="JAD96215.1"/>
    <property type="molecule type" value="Transcribed_RNA"/>
</dbReference>
<proteinExistence type="predicted"/>
<dbReference type="AlphaFoldDB" id="A0A0A9EEC8"/>
<sequence length="49" mass="5461">MKRNEISIQSIVQSSTRIGPQNASYGVLFISLNCVVESRLLLLQPCKIL</sequence>
<protein>
    <submittedName>
        <fullName evidence="1">Uncharacterized protein</fullName>
    </submittedName>
</protein>
<evidence type="ECO:0000313" key="1">
    <source>
        <dbReference type="EMBL" id="JAD96215.1"/>
    </source>
</evidence>
<organism evidence="1">
    <name type="scientific">Arundo donax</name>
    <name type="common">Giant reed</name>
    <name type="synonym">Donax arundinaceus</name>
    <dbReference type="NCBI Taxonomy" id="35708"/>
    <lineage>
        <taxon>Eukaryota</taxon>
        <taxon>Viridiplantae</taxon>
        <taxon>Streptophyta</taxon>
        <taxon>Embryophyta</taxon>
        <taxon>Tracheophyta</taxon>
        <taxon>Spermatophyta</taxon>
        <taxon>Magnoliopsida</taxon>
        <taxon>Liliopsida</taxon>
        <taxon>Poales</taxon>
        <taxon>Poaceae</taxon>
        <taxon>PACMAD clade</taxon>
        <taxon>Arundinoideae</taxon>
        <taxon>Arundineae</taxon>
        <taxon>Arundo</taxon>
    </lineage>
</organism>
<name>A0A0A9EEC8_ARUDO</name>
<reference evidence="1" key="1">
    <citation type="submission" date="2014-09" db="EMBL/GenBank/DDBJ databases">
        <authorList>
            <person name="Magalhaes I.L.F."/>
            <person name="Oliveira U."/>
            <person name="Santos F.R."/>
            <person name="Vidigal T.H.D.A."/>
            <person name="Brescovit A.D."/>
            <person name="Santos A.J."/>
        </authorList>
    </citation>
    <scope>NUCLEOTIDE SEQUENCE</scope>
    <source>
        <tissue evidence="1">Shoot tissue taken approximately 20 cm above the soil surface</tissue>
    </source>
</reference>
<accession>A0A0A9EEC8</accession>
<reference evidence="1" key="2">
    <citation type="journal article" date="2015" name="Data Brief">
        <title>Shoot transcriptome of the giant reed, Arundo donax.</title>
        <authorList>
            <person name="Barrero R.A."/>
            <person name="Guerrero F.D."/>
            <person name="Moolhuijzen P."/>
            <person name="Goolsby J.A."/>
            <person name="Tidwell J."/>
            <person name="Bellgard S.E."/>
            <person name="Bellgard M.I."/>
        </authorList>
    </citation>
    <scope>NUCLEOTIDE SEQUENCE</scope>
    <source>
        <tissue evidence="1">Shoot tissue taken approximately 20 cm above the soil surface</tissue>
    </source>
</reference>